<protein>
    <recommendedName>
        <fullName evidence="3">TPR repeat-containing protein</fullName>
    </recommendedName>
</protein>
<reference evidence="1 2" key="1">
    <citation type="journal article" date="2011" name="J. Bacteriol.">
        <title>Genome sequence of 'Pedosphaera parvula' Ellin514, an aerobic Verrucomicrobial isolate from pasture soil.</title>
        <authorList>
            <person name="Kant R."/>
            <person name="van Passel M.W."/>
            <person name="Sangwan P."/>
            <person name="Palva A."/>
            <person name="Lucas S."/>
            <person name="Copeland A."/>
            <person name="Lapidus A."/>
            <person name="Glavina Del Rio T."/>
            <person name="Dalin E."/>
            <person name="Tice H."/>
            <person name="Bruce D."/>
            <person name="Goodwin L."/>
            <person name="Pitluck S."/>
            <person name="Chertkov O."/>
            <person name="Larimer F.W."/>
            <person name="Land M.L."/>
            <person name="Hauser L."/>
            <person name="Brettin T.S."/>
            <person name="Detter J.C."/>
            <person name="Han S."/>
            <person name="de Vos W.M."/>
            <person name="Janssen P.H."/>
            <person name="Smidt H."/>
        </authorList>
    </citation>
    <scope>NUCLEOTIDE SEQUENCE [LARGE SCALE GENOMIC DNA]</scope>
    <source>
        <strain evidence="1 2">Ellin514</strain>
    </source>
</reference>
<dbReference type="NCBIfam" id="NF047558">
    <property type="entry name" value="TPR_END_plus"/>
    <property type="match status" value="1"/>
</dbReference>
<comment type="caution">
    <text evidence="1">The sequence shown here is derived from an EMBL/GenBank/DDBJ whole genome shotgun (WGS) entry which is preliminary data.</text>
</comment>
<dbReference type="Proteomes" id="UP000003688">
    <property type="component" value="Unassembled WGS sequence"/>
</dbReference>
<dbReference type="Gene3D" id="1.25.40.10">
    <property type="entry name" value="Tetratricopeptide repeat domain"/>
    <property type="match status" value="1"/>
</dbReference>
<gene>
    <name evidence="1" type="ORF">Cflav_PD0362</name>
</gene>
<accession>B9XRX8</accession>
<keyword evidence="2" id="KW-1185">Reference proteome</keyword>
<dbReference type="STRING" id="320771.Cflav_PD0362"/>
<organism evidence="1 2">
    <name type="scientific">Pedosphaera parvula (strain Ellin514)</name>
    <dbReference type="NCBI Taxonomy" id="320771"/>
    <lineage>
        <taxon>Bacteria</taxon>
        <taxon>Pseudomonadati</taxon>
        <taxon>Verrucomicrobiota</taxon>
        <taxon>Pedosphaerae</taxon>
        <taxon>Pedosphaerales</taxon>
        <taxon>Pedosphaeraceae</taxon>
        <taxon>Pedosphaera</taxon>
    </lineage>
</organism>
<evidence type="ECO:0000313" key="1">
    <source>
        <dbReference type="EMBL" id="EEF57389.1"/>
    </source>
</evidence>
<dbReference type="EMBL" id="ABOX02000070">
    <property type="protein sequence ID" value="EEF57389.1"/>
    <property type="molecule type" value="Genomic_DNA"/>
</dbReference>
<name>B9XRX8_PEDPL</name>
<sequence>MSQENKNLDYPDQHHLRAAIGWLELGNPTEANEELDQISPSLRSDPDVLELRWAILASAKKWEACLETGNVLVQLAPDRPTAWKHRSVALHFLKRTQEAYEQMSPAIDKFPQDWVIRYDFACYCAQLGKLEEARAQLQKASELGDAGKVKSMALEDPDLEPLWAEIRAPKKNLGQD</sequence>
<dbReference type="SUPFAM" id="SSF48452">
    <property type="entry name" value="TPR-like"/>
    <property type="match status" value="1"/>
</dbReference>
<proteinExistence type="predicted"/>
<dbReference type="OrthoDB" id="199845at2"/>
<evidence type="ECO:0000313" key="2">
    <source>
        <dbReference type="Proteomes" id="UP000003688"/>
    </source>
</evidence>
<evidence type="ECO:0008006" key="3">
    <source>
        <dbReference type="Google" id="ProtNLM"/>
    </source>
</evidence>
<dbReference type="InterPro" id="IPR011990">
    <property type="entry name" value="TPR-like_helical_dom_sf"/>
</dbReference>
<dbReference type="AlphaFoldDB" id="B9XRX8"/>